<evidence type="ECO:0000313" key="2">
    <source>
        <dbReference type="Proteomes" id="UP001060085"/>
    </source>
</evidence>
<dbReference type="Proteomes" id="UP001060085">
    <property type="component" value="Linkage Group LG03"/>
</dbReference>
<comment type="caution">
    <text evidence="1">The sequence shown here is derived from an EMBL/GenBank/DDBJ whole genome shotgun (WGS) entry which is preliminary data.</text>
</comment>
<sequence>MLASMIYIPAKMMKTLVRMWQHSVVLPSFVDQEVYKSVMDIALKWMHNLIGLSGVAALHRDVRDLQAHGTEVIGSAITYSRLGSDVSRPAYFRIQQCHYMSLILGGSSSLVHYLDANYIHQRCIITGIQVELPPRRAQSPVIALVDSLSPYVGDEDADDL</sequence>
<accession>A0ACC0BC42</accession>
<reference evidence="2" key="1">
    <citation type="journal article" date="2023" name="Nat. Plants">
        <title>Single-cell RNA sequencing provides a high-resolution roadmap for understanding the multicellular compartmentation of specialized metabolism.</title>
        <authorList>
            <person name="Sun S."/>
            <person name="Shen X."/>
            <person name="Li Y."/>
            <person name="Li Y."/>
            <person name="Wang S."/>
            <person name="Li R."/>
            <person name="Zhang H."/>
            <person name="Shen G."/>
            <person name="Guo B."/>
            <person name="Wei J."/>
            <person name="Xu J."/>
            <person name="St-Pierre B."/>
            <person name="Chen S."/>
            <person name="Sun C."/>
        </authorList>
    </citation>
    <scope>NUCLEOTIDE SEQUENCE [LARGE SCALE GENOMIC DNA]</scope>
</reference>
<gene>
    <name evidence="1" type="ORF">M9H77_10580</name>
</gene>
<name>A0ACC0BC42_CATRO</name>
<dbReference type="EMBL" id="CM044703">
    <property type="protein sequence ID" value="KAI5670216.1"/>
    <property type="molecule type" value="Genomic_DNA"/>
</dbReference>
<organism evidence="1 2">
    <name type="scientific">Catharanthus roseus</name>
    <name type="common">Madagascar periwinkle</name>
    <name type="synonym">Vinca rosea</name>
    <dbReference type="NCBI Taxonomy" id="4058"/>
    <lineage>
        <taxon>Eukaryota</taxon>
        <taxon>Viridiplantae</taxon>
        <taxon>Streptophyta</taxon>
        <taxon>Embryophyta</taxon>
        <taxon>Tracheophyta</taxon>
        <taxon>Spermatophyta</taxon>
        <taxon>Magnoliopsida</taxon>
        <taxon>eudicotyledons</taxon>
        <taxon>Gunneridae</taxon>
        <taxon>Pentapetalae</taxon>
        <taxon>asterids</taxon>
        <taxon>lamiids</taxon>
        <taxon>Gentianales</taxon>
        <taxon>Apocynaceae</taxon>
        <taxon>Rauvolfioideae</taxon>
        <taxon>Vinceae</taxon>
        <taxon>Catharanthinae</taxon>
        <taxon>Catharanthus</taxon>
    </lineage>
</organism>
<keyword evidence="2" id="KW-1185">Reference proteome</keyword>
<evidence type="ECO:0000313" key="1">
    <source>
        <dbReference type="EMBL" id="KAI5670216.1"/>
    </source>
</evidence>
<protein>
    <submittedName>
        <fullName evidence="1">Uncharacterized protein</fullName>
    </submittedName>
</protein>
<proteinExistence type="predicted"/>